<dbReference type="PANTHER" id="PTHR22916:SF3">
    <property type="entry name" value="UDP-GLCNAC:BETAGAL BETA-1,3-N-ACETYLGLUCOSAMINYLTRANSFERASE-LIKE PROTEIN 1"/>
    <property type="match status" value="1"/>
</dbReference>
<dbReference type="Pfam" id="PF00535">
    <property type="entry name" value="Glycos_transf_2"/>
    <property type="match status" value="1"/>
</dbReference>
<dbReference type="CDD" id="cd00761">
    <property type="entry name" value="Glyco_tranf_GTA_type"/>
    <property type="match status" value="1"/>
</dbReference>
<reference evidence="3 4" key="1">
    <citation type="journal article" date="2016" name="Nat. Commun.">
        <title>Thousands of microbial genomes shed light on interconnected biogeochemical processes in an aquifer system.</title>
        <authorList>
            <person name="Anantharaman K."/>
            <person name="Brown C.T."/>
            <person name="Hug L.A."/>
            <person name="Sharon I."/>
            <person name="Castelle C.J."/>
            <person name="Probst A.J."/>
            <person name="Thomas B.C."/>
            <person name="Singh A."/>
            <person name="Wilkins M.J."/>
            <person name="Karaoz U."/>
            <person name="Brodie E.L."/>
            <person name="Williams K.H."/>
            <person name="Hubbard S.S."/>
            <person name="Banfield J.F."/>
        </authorList>
    </citation>
    <scope>NUCLEOTIDE SEQUENCE [LARGE SCALE GENOMIC DNA]</scope>
</reference>
<sequence>MKDNILLSICIPTYNRAHYLKQCLDNIVLQFDNETVKNSIEVVVSDNASPDNTTELVKTYQSRFNNIQYFRNHENLGMDENIINSVVKAKGKYCWNIGDDDIIQNGAIEVILAILAKEEIALLTVNIHSFIDIKQASEKKHFKEDDCVEYMKSAEELLLSKYDTGALGVHIFNRKLWLTVDKKQYEKAWACFEFIFKMIGRTSLPLLCLKPPVLFVGQDYRWNEGGTSLYLLTYGRRFMRKLKDYGYSKTFIDSRVDMFAKSLFRTTLSAKTYDFDCSVKNLWLLYKEFYRYPGQLFMTSLVFFIPNYFIKMAKKLKKSSI</sequence>
<protein>
    <recommendedName>
        <fullName evidence="2">Glycosyltransferase 2-like domain-containing protein</fullName>
    </recommendedName>
</protein>
<dbReference type="InterPro" id="IPR001173">
    <property type="entry name" value="Glyco_trans_2-like"/>
</dbReference>
<keyword evidence="1" id="KW-1133">Transmembrane helix</keyword>
<evidence type="ECO:0000313" key="3">
    <source>
        <dbReference type="EMBL" id="OGZ66116.1"/>
    </source>
</evidence>
<accession>A0A1G2HU95</accession>
<comment type="caution">
    <text evidence="3">The sequence shown here is derived from an EMBL/GenBank/DDBJ whole genome shotgun (WGS) entry which is preliminary data.</text>
</comment>
<dbReference type="Proteomes" id="UP000179183">
    <property type="component" value="Unassembled WGS sequence"/>
</dbReference>
<dbReference type="PANTHER" id="PTHR22916">
    <property type="entry name" value="GLYCOSYLTRANSFERASE"/>
    <property type="match status" value="1"/>
</dbReference>
<proteinExistence type="predicted"/>
<dbReference type="InterPro" id="IPR029044">
    <property type="entry name" value="Nucleotide-diphossugar_trans"/>
</dbReference>
<feature type="domain" description="Glycosyltransferase 2-like" evidence="2">
    <location>
        <begin position="8"/>
        <end position="133"/>
    </location>
</feature>
<evidence type="ECO:0000313" key="4">
    <source>
        <dbReference type="Proteomes" id="UP000179183"/>
    </source>
</evidence>
<dbReference type="Gene3D" id="3.90.550.10">
    <property type="entry name" value="Spore Coat Polysaccharide Biosynthesis Protein SpsA, Chain A"/>
    <property type="match status" value="1"/>
</dbReference>
<keyword evidence="1" id="KW-0472">Membrane</keyword>
<evidence type="ECO:0000256" key="1">
    <source>
        <dbReference type="SAM" id="Phobius"/>
    </source>
</evidence>
<dbReference type="AlphaFoldDB" id="A0A1G2HU95"/>
<dbReference type="SUPFAM" id="SSF53448">
    <property type="entry name" value="Nucleotide-diphospho-sugar transferases"/>
    <property type="match status" value="1"/>
</dbReference>
<gene>
    <name evidence="3" type="ORF">A3D34_03010</name>
</gene>
<dbReference type="GO" id="GO:0016758">
    <property type="term" value="F:hexosyltransferase activity"/>
    <property type="evidence" value="ECO:0007669"/>
    <property type="project" value="UniProtKB-ARBA"/>
</dbReference>
<name>A0A1G2HU95_9BACT</name>
<organism evidence="3 4">
    <name type="scientific">Candidatus Staskawiczbacteria bacterium RIFCSPHIGHO2_02_FULL_33_16</name>
    <dbReference type="NCBI Taxonomy" id="1802204"/>
    <lineage>
        <taxon>Bacteria</taxon>
        <taxon>Candidatus Staskawicziibacteriota</taxon>
    </lineage>
</organism>
<dbReference type="EMBL" id="MHOQ01000032">
    <property type="protein sequence ID" value="OGZ66116.1"/>
    <property type="molecule type" value="Genomic_DNA"/>
</dbReference>
<keyword evidence="1" id="KW-0812">Transmembrane</keyword>
<feature type="transmembrane region" description="Helical" evidence="1">
    <location>
        <begin position="292"/>
        <end position="310"/>
    </location>
</feature>
<evidence type="ECO:0000259" key="2">
    <source>
        <dbReference type="Pfam" id="PF00535"/>
    </source>
</evidence>